<evidence type="ECO:0008006" key="3">
    <source>
        <dbReference type="Google" id="ProtNLM"/>
    </source>
</evidence>
<gene>
    <name evidence="1" type="ORF">F0U60_40605</name>
</gene>
<sequence>MRIPTCLALVLLSTACGRELPSKEEIEDARVRVDLAVHAAHQARTALELLGLLPVYTCGEPRRTFVGKVTDGVQVQVACVTATAKALDDTSDEVVLSFPEAHCTVNGHTVSGQSAFIFQGGEERMDVFADLRRLKVDGESLEAKVGYGTCGDEKRFWTEAAGALPGRAGSSYSVNGRVGLRDNGLPLIGGTTLVFDGPAEVSGPLGTDHITLTELQYEVGEFLPKKGEALITTADGRRLRVTFSEVLWRVGKVEVEIDDKEPVTVPIVR</sequence>
<organism evidence="1 2">
    <name type="scientific">Archangium minus</name>
    <dbReference type="NCBI Taxonomy" id="83450"/>
    <lineage>
        <taxon>Bacteria</taxon>
        <taxon>Pseudomonadati</taxon>
        <taxon>Myxococcota</taxon>
        <taxon>Myxococcia</taxon>
        <taxon>Myxococcales</taxon>
        <taxon>Cystobacterineae</taxon>
        <taxon>Archangiaceae</taxon>
        <taxon>Archangium</taxon>
    </lineage>
</organism>
<keyword evidence="2" id="KW-1185">Reference proteome</keyword>
<evidence type="ECO:0000313" key="1">
    <source>
        <dbReference type="EMBL" id="WNG49726.1"/>
    </source>
</evidence>
<dbReference type="RefSeq" id="WP_395807968.1">
    <property type="nucleotide sequence ID" value="NZ_CP043494.1"/>
</dbReference>
<proteinExistence type="predicted"/>
<evidence type="ECO:0000313" key="2">
    <source>
        <dbReference type="Proteomes" id="UP001611383"/>
    </source>
</evidence>
<accession>A0ABY9X2X3</accession>
<protein>
    <recommendedName>
        <fullName evidence="3">Lipoprotein</fullName>
    </recommendedName>
</protein>
<dbReference type="EMBL" id="CP043494">
    <property type="protein sequence ID" value="WNG49726.1"/>
    <property type="molecule type" value="Genomic_DNA"/>
</dbReference>
<dbReference type="PROSITE" id="PS51257">
    <property type="entry name" value="PROKAR_LIPOPROTEIN"/>
    <property type="match status" value="1"/>
</dbReference>
<name>A0ABY9X2X3_9BACT</name>
<reference evidence="1 2" key="1">
    <citation type="submission" date="2019-08" db="EMBL/GenBank/DDBJ databases">
        <title>Archangium and Cystobacter genomes.</title>
        <authorList>
            <person name="Chen I.-C.K."/>
            <person name="Wielgoss S."/>
        </authorList>
    </citation>
    <scope>NUCLEOTIDE SEQUENCE [LARGE SCALE GENOMIC DNA]</scope>
    <source>
        <strain evidence="1 2">Cbm 6</strain>
    </source>
</reference>
<dbReference type="Proteomes" id="UP001611383">
    <property type="component" value="Chromosome"/>
</dbReference>